<keyword evidence="2" id="KW-0732">Signal</keyword>
<dbReference type="Pfam" id="PF13458">
    <property type="entry name" value="Peripla_BP_6"/>
    <property type="match status" value="1"/>
</dbReference>
<evidence type="ECO:0000313" key="5">
    <source>
        <dbReference type="EMBL" id="SFC49856.1"/>
    </source>
</evidence>
<dbReference type="InterPro" id="IPR051010">
    <property type="entry name" value="BCAA_transport"/>
</dbReference>
<dbReference type="RefSeq" id="WP_093452972.1">
    <property type="nucleotide sequence ID" value="NZ_BAABWI010000005.1"/>
</dbReference>
<dbReference type="STRING" id="517719.SAMN05421762_1117"/>
<keyword evidence="6" id="KW-1185">Reference proteome</keyword>
<dbReference type="CDD" id="cd06339">
    <property type="entry name" value="PBP1_YraM_LppC_lipoprotein-like"/>
    <property type="match status" value="1"/>
</dbReference>
<dbReference type="PANTHER" id="PTHR30483">
    <property type="entry name" value="LEUCINE-SPECIFIC-BINDING PROTEIN"/>
    <property type="match status" value="1"/>
</dbReference>
<sequence length="400" mass="40603">MFALLRAPRKAVTRPLPGRKSARGLAAGLFALALAACQPVSLGGGGQTIDTSKPVPVALLVPKSGGSGDAVVSASLENAARLAIADLAGTRIDLRVYDTAGNEAQTTAVTQQAIADGAKIILGPLYGGNANAAGIAAAQRNVNVMAFTNNASLAGGNVFVLGHTFDNTARRLASYAATQGKRKIVTVSAENAAGELGRAAIAQAASAAGASVVGNVSYSYSQQGVIQAVQEVRSTVSSTGADAIFMTSNTNAALPFFAQLLPESGVNPAVTQYIGLTRWDVPPQTLDLQGLEGGWFALPDPARSGEFSARYQAAYGSGPHPLAGLAYDGIAAIGALVQQGKSDALTASALTQGAGFQGVEGVFRFRPNGVVERGLAVATIRDKQVVVIDPAPRGFAGIGF</sequence>
<organism evidence="5 6">
    <name type="scientific">Pseudooceanicola nitratireducens</name>
    <dbReference type="NCBI Taxonomy" id="517719"/>
    <lineage>
        <taxon>Bacteria</taxon>
        <taxon>Pseudomonadati</taxon>
        <taxon>Pseudomonadota</taxon>
        <taxon>Alphaproteobacteria</taxon>
        <taxon>Rhodobacterales</taxon>
        <taxon>Paracoccaceae</taxon>
        <taxon>Pseudooceanicola</taxon>
    </lineage>
</organism>
<evidence type="ECO:0000256" key="2">
    <source>
        <dbReference type="ARBA" id="ARBA00022729"/>
    </source>
</evidence>
<dbReference type="InterPro" id="IPR028082">
    <property type="entry name" value="Peripla_BP_I"/>
</dbReference>
<dbReference type="OrthoDB" id="7210494at2"/>
<gene>
    <name evidence="5" type="ORF">SAMN05421762_1117</name>
</gene>
<dbReference type="Proteomes" id="UP000231644">
    <property type="component" value="Unassembled WGS sequence"/>
</dbReference>
<evidence type="ECO:0000256" key="1">
    <source>
        <dbReference type="ARBA" id="ARBA00010062"/>
    </source>
</evidence>
<feature type="domain" description="Leucine-binding protein" evidence="4">
    <location>
        <begin position="54"/>
        <end position="382"/>
    </location>
</feature>
<dbReference type="SUPFAM" id="SSF53822">
    <property type="entry name" value="Periplasmic binding protein-like I"/>
    <property type="match status" value="1"/>
</dbReference>
<dbReference type="AlphaFoldDB" id="A0A1I1JN02"/>
<evidence type="ECO:0000313" key="6">
    <source>
        <dbReference type="Proteomes" id="UP000231644"/>
    </source>
</evidence>
<protein>
    <submittedName>
        <fullName evidence="5">Amino acid/amide ABC transporter substrate-binding protein, HAAT family</fullName>
    </submittedName>
</protein>
<dbReference type="Gene3D" id="3.40.50.2300">
    <property type="match status" value="2"/>
</dbReference>
<dbReference type="InterPro" id="IPR028081">
    <property type="entry name" value="Leu-bd"/>
</dbReference>
<dbReference type="PANTHER" id="PTHR30483:SF6">
    <property type="entry name" value="PERIPLASMIC BINDING PROTEIN OF ABC TRANSPORTER FOR NATURAL AMINO ACIDS"/>
    <property type="match status" value="1"/>
</dbReference>
<accession>A0A1I1JN02</accession>
<dbReference type="EMBL" id="FOLX01000001">
    <property type="protein sequence ID" value="SFC49856.1"/>
    <property type="molecule type" value="Genomic_DNA"/>
</dbReference>
<evidence type="ECO:0000256" key="3">
    <source>
        <dbReference type="ARBA" id="ARBA00022970"/>
    </source>
</evidence>
<proteinExistence type="inferred from homology"/>
<dbReference type="GO" id="GO:0006865">
    <property type="term" value="P:amino acid transport"/>
    <property type="evidence" value="ECO:0007669"/>
    <property type="project" value="UniProtKB-KW"/>
</dbReference>
<keyword evidence="3" id="KW-0029">Amino-acid transport</keyword>
<comment type="similarity">
    <text evidence="1">Belongs to the leucine-binding protein family.</text>
</comment>
<name>A0A1I1JN02_9RHOB</name>
<reference evidence="5 6" key="1">
    <citation type="submission" date="2016-10" db="EMBL/GenBank/DDBJ databases">
        <authorList>
            <person name="de Groot N.N."/>
        </authorList>
    </citation>
    <scope>NUCLEOTIDE SEQUENCE [LARGE SCALE GENOMIC DNA]</scope>
    <source>
        <strain evidence="5 6">DSM 29619</strain>
    </source>
</reference>
<keyword evidence="3" id="KW-0813">Transport</keyword>
<evidence type="ECO:0000259" key="4">
    <source>
        <dbReference type="Pfam" id="PF13458"/>
    </source>
</evidence>